<evidence type="ECO:0000313" key="1">
    <source>
        <dbReference type="EMBL" id="MDX8055519.1"/>
    </source>
</evidence>
<comment type="caution">
    <text evidence="1">The sequence shown here is derived from an EMBL/GenBank/DDBJ whole genome shotgun (WGS) entry which is preliminary data.</text>
</comment>
<dbReference type="RefSeq" id="WP_319989249.1">
    <property type="nucleotide sequence ID" value="NZ_JAXAVV010000029.1"/>
</dbReference>
<proteinExistence type="predicted"/>
<dbReference type="Proteomes" id="UP001271792">
    <property type="component" value="Unassembled WGS sequence"/>
</dbReference>
<reference evidence="1 2" key="1">
    <citation type="submission" date="2023-11" db="EMBL/GenBank/DDBJ databases">
        <title>Lentzea sokolovensis, sp. nov., Lentzea kristufkii, sp. nov., and Lentzea miocenensis, sp. nov., rare actinobacteria from Sokolov Coal Basin, Miocene lacustrine sediment, Czech Republic.</title>
        <authorList>
            <person name="Lara A."/>
            <person name="Kotroba L."/>
            <person name="Nouioui I."/>
            <person name="Neumann-Schaal M."/>
            <person name="Mast Y."/>
            <person name="Chronakova A."/>
        </authorList>
    </citation>
    <scope>NUCLEOTIDE SEQUENCE [LARGE SCALE GENOMIC DNA]</scope>
    <source>
        <strain evidence="1 2">BCCO 10_0798</strain>
    </source>
</reference>
<gene>
    <name evidence="1" type="ORF">SK571_39605</name>
</gene>
<dbReference type="EMBL" id="JAXAVV010000029">
    <property type="protein sequence ID" value="MDX8055519.1"/>
    <property type="molecule type" value="Genomic_DNA"/>
</dbReference>
<organism evidence="1 2">
    <name type="scientific">Lentzea kristufekii</name>
    <dbReference type="NCBI Taxonomy" id="3095430"/>
    <lineage>
        <taxon>Bacteria</taxon>
        <taxon>Bacillati</taxon>
        <taxon>Actinomycetota</taxon>
        <taxon>Actinomycetes</taxon>
        <taxon>Pseudonocardiales</taxon>
        <taxon>Pseudonocardiaceae</taxon>
        <taxon>Lentzea</taxon>
    </lineage>
</organism>
<sequence>MTDDHVVRLHQRHALVRPVPLVAQQADNAGNVLRVVRQRQSCQTGESFAWPGDDVVFPELFDHALFVLGGDEQLAGSIKEFTPAFGVEADGLVVGDELQESSLVKLRAFWRFRHHGLTKAALTGTPTELDQATTADKVLP</sequence>
<evidence type="ECO:0000313" key="2">
    <source>
        <dbReference type="Proteomes" id="UP001271792"/>
    </source>
</evidence>
<keyword evidence="2" id="KW-1185">Reference proteome</keyword>
<protein>
    <submittedName>
        <fullName evidence="1">Uncharacterized protein</fullName>
    </submittedName>
</protein>
<accession>A0ABU4U4M4</accession>
<name>A0ABU4U4M4_9PSEU</name>